<organism evidence="2 3">
    <name type="scientific">Nocardioides panacisoli</name>
    <dbReference type="NCBI Taxonomy" id="627624"/>
    <lineage>
        <taxon>Bacteria</taxon>
        <taxon>Bacillati</taxon>
        <taxon>Actinomycetota</taxon>
        <taxon>Actinomycetes</taxon>
        <taxon>Propionibacteriales</taxon>
        <taxon>Nocardioidaceae</taxon>
        <taxon>Nocardioides</taxon>
    </lineage>
</organism>
<reference evidence="3" key="1">
    <citation type="journal article" date="2019" name="Int. J. Syst. Evol. Microbiol.">
        <title>The Global Catalogue of Microorganisms (GCM) 10K type strain sequencing project: providing services to taxonomists for standard genome sequencing and annotation.</title>
        <authorList>
            <consortium name="The Broad Institute Genomics Platform"/>
            <consortium name="The Broad Institute Genome Sequencing Center for Infectious Disease"/>
            <person name="Wu L."/>
            <person name="Ma J."/>
        </authorList>
    </citation>
    <scope>NUCLEOTIDE SEQUENCE [LARGE SCALE GENOMIC DNA]</scope>
    <source>
        <strain evidence="3">JCM 16953</strain>
    </source>
</reference>
<proteinExistence type="predicted"/>
<evidence type="ECO:0008006" key="4">
    <source>
        <dbReference type="Google" id="ProtNLM"/>
    </source>
</evidence>
<feature type="region of interest" description="Disordered" evidence="1">
    <location>
        <begin position="24"/>
        <end position="43"/>
    </location>
</feature>
<comment type="caution">
    <text evidence="2">The sequence shown here is derived from an EMBL/GenBank/DDBJ whole genome shotgun (WGS) entry which is preliminary data.</text>
</comment>
<feature type="compositionally biased region" description="Low complexity" evidence="1">
    <location>
        <begin position="27"/>
        <end position="43"/>
    </location>
</feature>
<evidence type="ECO:0000313" key="3">
    <source>
        <dbReference type="Proteomes" id="UP001501821"/>
    </source>
</evidence>
<protein>
    <recommendedName>
        <fullName evidence="4">Serine/threonine protein kinase</fullName>
    </recommendedName>
</protein>
<evidence type="ECO:0000313" key="2">
    <source>
        <dbReference type="EMBL" id="GAA3805240.1"/>
    </source>
</evidence>
<sequence length="163" mass="17019">MVIVLVLVVGAVLAVVLLNGDDEATADDSPSTPASSAASSAATSPTAAPVSASALAGHWRGTYTCAQGDTGLSLDVIATSDSQLTAIFHFRKIPENPDVPEGSYKMTGTLEDGKLRLRRLAWIDRPQGYVMVGLNAKVTDAQPDELTGTVSNVGCQEFTITRQ</sequence>
<keyword evidence="3" id="KW-1185">Reference proteome</keyword>
<dbReference type="EMBL" id="BAABAH010000001">
    <property type="protein sequence ID" value="GAA3805240.1"/>
    <property type="molecule type" value="Genomic_DNA"/>
</dbReference>
<evidence type="ECO:0000256" key="1">
    <source>
        <dbReference type="SAM" id="MobiDB-lite"/>
    </source>
</evidence>
<accession>A0ABP7HWD6</accession>
<name>A0ABP7HWD6_9ACTN</name>
<gene>
    <name evidence="2" type="ORF">GCM10022242_05540</name>
</gene>
<dbReference type="Proteomes" id="UP001501821">
    <property type="component" value="Unassembled WGS sequence"/>
</dbReference>